<reference evidence="2" key="1">
    <citation type="journal article" date="2013" name="ISME J.">
        <title>A small predatory core genome in the divergent marine Bacteriovorax marinus SJ and the terrestrial Bdellovibrio bacteriovorus.</title>
        <authorList>
            <person name="Crossman L.C."/>
            <person name="Chen H."/>
            <person name="Cerdeno-Tarraga A.M."/>
            <person name="Brooks K."/>
            <person name="Quail M.A."/>
            <person name="Pineiro S.A."/>
            <person name="Hobley L."/>
            <person name="Sockett R.E."/>
            <person name="Bentley S.D."/>
            <person name="Parkhill J."/>
            <person name="Williams H.N."/>
            <person name="Stine O.C."/>
        </authorList>
    </citation>
    <scope>NUCLEOTIDE SEQUENCE [LARGE SCALE GENOMIC DNA]</scope>
    <source>
        <strain evidence="2">ATCC BAA-682 / DSM 15412 / SJ</strain>
    </source>
</reference>
<evidence type="ECO:0000313" key="2">
    <source>
        <dbReference type="Proteomes" id="UP000008963"/>
    </source>
</evidence>
<dbReference type="STRING" id="862908.BMS_3079"/>
<dbReference type="KEGG" id="bmx:BMS_3079"/>
<name>E1WZE9_HALMS</name>
<organism evidence="1 2">
    <name type="scientific">Halobacteriovorax marinus (strain ATCC BAA-682 / DSM 15412 / SJ)</name>
    <name type="common">Bacteriovorax marinus</name>
    <dbReference type="NCBI Taxonomy" id="862908"/>
    <lineage>
        <taxon>Bacteria</taxon>
        <taxon>Pseudomonadati</taxon>
        <taxon>Bdellovibrionota</taxon>
        <taxon>Bacteriovoracia</taxon>
        <taxon>Bacteriovoracales</taxon>
        <taxon>Halobacteriovoraceae</taxon>
        <taxon>Halobacteriovorax</taxon>
    </lineage>
</organism>
<dbReference type="AlphaFoldDB" id="E1WZE9"/>
<evidence type="ECO:0008006" key="3">
    <source>
        <dbReference type="Google" id="ProtNLM"/>
    </source>
</evidence>
<protein>
    <recommendedName>
        <fullName evidence="3">Zinc/iron-chelating domain-containing protein</fullName>
    </recommendedName>
</protein>
<keyword evidence="2" id="KW-1185">Reference proteome</keyword>
<evidence type="ECO:0000313" key="1">
    <source>
        <dbReference type="EMBL" id="CBW27837.1"/>
    </source>
</evidence>
<accession>E1WZE9</accession>
<dbReference type="PATRIC" id="fig|862908.3.peg.2944"/>
<dbReference type="Proteomes" id="UP000008963">
    <property type="component" value="Chromosome"/>
</dbReference>
<dbReference type="EMBL" id="FQ312005">
    <property type="protein sequence ID" value="CBW27837.1"/>
    <property type="molecule type" value="Genomic_DNA"/>
</dbReference>
<proteinExistence type="predicted"/>
<dbReference type="HOGENOM" id="CLU_1347354_0_0_7"/>
<sequence length="203" mass="23386">MTNKAQNLYEHLLSSFELPNYAVRRSVLNENMNSLLDREINCFSCSGLCCTFVSNSMQTDPVQTLELYLFLKDNNRWNDELIAELKEVIRNNRLDYEIQTGAGSMFRRTYTCPFYNKGPKGCSISPEWKPFGCLGFNAKSSGASEGSDCHSDLDLLQKREDLFEGREELANHYLKEKLDLYWDKLPMPVALLELNKKLISEEV</sequence>
<gene>
    <name evidence="1" type="ordered locus">BMS_3079</name>
</gene>